<dbReference type="InterPro" id="IPR036520">
    <property type="entry name" value="UPF0759_sf"/>
</dbReference>
<accession>A0A106BVG4</accession>
<dbReference type="PANTHER" id="PTHR30348:SF4">
    <property type="entry name" value="DUF72 DOMAIN-CONTAINING PROTEIN"/>
    <property type="match status" value="1"/>
</dbReference>
<protein>
    <recommendedName>
        <fullName evidence="3">DUF72 domain-containing protein</fullName>
    </recommendedName>
</protein>
<dbReference type="PATRIC" id="fig|36861.3.peg.3053"/>
<sequence>MTSNPLVLVGARGWQHAAWRGGFYPDDLPDDWLLSYYNTQFQAVYLPAAVWQAASKATWAQWLYDTRDSFYFVLEPGDAASAKPDSARVLLATPAWEAQHVWWLDEAPDLRALAQRITQQATTGEPLFVFSRSGNADLLEQINTLKQVMGY</sequence>
<dbReference type="AlphaFoldDB" id="A0A106BVG4"/>
<dbReference type="Gene3D" id="3.20.20.410">
    <property type="entry name" value="Protein of unknown function UPF0759"/>
    <property type="match status" value="1"/>
</dbReference>
<dbReference type="InterPro" id="IPR002763">
    <property type="entry name" value="DUF72"/>
</dbReference>
<gene>
    <name evidence="1" type="ORF">ABW22_01635</name>
</gene>
<proteinExistence type="predicted"/>
<keyword evidence="2" id="KW-1185">Reference proteome</keyword>
<comment type="caution">
    <text evidence="1">The sequence shown here is derived from an EMBL/GenBank/DDBJ whole genome shotgun (WGS) entry which is preliminary data.</text>
</comment>
<dbReference type="Proteomes" id="UP000064243">
    <property type="component" value="Unassembled WGS sequence"/>
</dbReference>
<dbReference type="RefSeq" id="WP_059751307.1">
    <property type="nucleotide sequence ID" value="NZ_LDUG01000006.1"/>
</dbReference>
<dbReference type="SUPFAM" id="SSF117396">
    <property type="entry name" value="TM1631-like"/>
    <property type="match status" value="1"/>
</dbReference>
<evidence type="ECO:0000313" key="2">
    <source>
        <dbReference type="Proteomes" id="UP000064243"/>
    </source>
</evidence>
<dbReference type="STRING" id="1123392.GCA_000376425_00283"/>
<dbReference type="PANTHER" id="PTHR30348">
    <property type="entry name" value="UNCHARACTERIZED PROTEIN YECE"/>
    <property type="match status" value="1"/>
</dbReference>
<name>A0A106BVG4_THIDE</name>
<evidence type="ECO:0000313" key="1">
    <source>
        <dbReference type="EMBL" id="KVW99417.1"/>
    </source>
</evidence>
<reference evidence="1 2" key="1">
    <citation type="journal article" date="2015" name="Appl. Environ. Microbiol.">
        <title>Aerobic and Anaerobic Thiosulfate Oxidation by a Cold-Adapted, Subglacial Chemoautotroph.</title>
        <authorList>
            <person name="Harrold Z.R."/>
            <person name="Skidmore M.L."/>
            <person name="Hamilton T.L."/>
            <person name="Desch L."/>
            <person name="Amada K."/>
            <person name="van Gelder W."/>
            <person name="Glover K."/>
            <person name="Roden E.E."/>
            <person name="Boyd E.S."/>
        </authorList>
    </citation>
    <scope>NUCLEOTIDE SEQUENCE [LARGE SCALE GENOMIC DNA]</scope>
    <source>
        <strain evidence="1 2">RG</strain>
    </source>
</reference>
<organism evidence="1 2">
    <name type="scientific">Thiobacillus denitrificans</name>
    <dbReference type="NCBI Taxonomy" id="36861"/>
    <lineage>
        <taxon>Bacteria</taxon>
        <taxon>Pseudomonadati</taxon>
        <taxon>Pseudomonadota</taxon>
        <taxon>Betaproteobacteria</taxon>
        <taxon>Nitrosomonadales</taxon>
        <taxon>Thiobacillaceae</taxon>
        <taxon>Thiobacillus</taxon>
    </lineage>
</organism>
<dbReference type="EMBL" id="LDUG01000006">
    <property type="protein sequence ID" value="KVW99417.1"/>
    <property type="molecule type" value="Genomic_DNA"/>
</dbReference>
<dbReference type="OrthoDB" id="9780310at2"/>
<evidence type="ECO:0008006" key="3">
    <source>
        <dbReference type="Google" id="ProtNLM"/>
    </source>
</evidence>